<gene>
    <name evidence="1" type="ORF">ITP53_01965</name>
</gene>
<sequence>MAQPLRIERRLVDDGLALWSGMAAELESAVTVAVTRIEQLHAAAPWGDDASAREFLQAYMAENGPNVLISWSKSQIGQIIDTGTAVRQSVDGSAEADAEAFTRRT</sequence>
<proteinExistence type="predicted"/>
<protein>
    <submittedName>
        <fullName evidence="1">Uncharacterized protein</fullName>
    </submittedName>
</protein>
<keyword evidence="2" id="KW-1185">Reference proteome</keyword>
<organism evidence="1 2">
    <name type="scientific">Nonomuraea cypriaca</name>
    <dbReference type="NCBI Taxonomy" id="1187855"/>
    <lineage>
        <taxon>Bacteria</taxon>
        <taxon>Bacillati</taxon>
        <taxon>Actinomycetota</taxon>
        <taxon>Actinomycetes</taxon>
        <taxon>Streptosporangiales</taxon>
        <taxon>Streptosporangiaceae</taxon>
        <taxon>Nonomuraea</taxon>
    </lineage>
</organism>
<dbReference type="EMBL" id="JADOGI010000003">
    <property type="protein sequence ID" value="MBF8184530.1"/>
    <property type="molecule type" value="Genomic_DNA"/>
</dbReference>
<dbReference type="AlphaFoldDB" id="A0A931A3V9"/>
<comment type="caution">
    <text evidence="1">The sequence shown here is derived from an EMBL/GenBank/DDBJ whole genome shotgun (WGS) entry which is preliminary data.</text>
</comment>
<name>A0A931A3V9_9ACTN</name>
<evidence type="ECO:0000313" key="1">
    <source>
        <dbReference type="EMBL" id="MBF8184530.1"/>
    </source>
</evidence>
<dbReference type="Proteomes" id="UP000605361">
    <property type="component" value="Unassembled WGS sequence"/>
</dbReference>
<evidence type="ECO:0000313" key="2">
    <source>
        <dbReference type="Proteomes" id="UP000605361"/>
    </source>
</evidence>
<accession>A0A931A3V9</accession>
<dbReference type="RefSeq" id="WP_195893520.1">
    <property type="nucleotide sequence ID" value="NZ_JADOGI010000003.1"/>
</dbReference>
<reference evidence="1" key="1">
    <citation type="submission" date="2020-11" db="EMBL/GenBank/DDBJ databases">
        <title>Whole-genome analyses of Nonomuraea sp. K274.</title>
        <authorList>
            <person name="Veyisoglu A."/>
        </authorList>
    </citation>
    <scope>NUCLEOTIDE SEQUENCE</scope>
    <source>
        <strain evidence="1">K274</strain>
    </source>
</reference>